<organism evidence="6 7">
    <name type="scientific">Hevea brasiliensis</name>
    <name type="common">Para rubber tree</name>
    <name type="synonym">Siphonia brasiliensis</name>
    <dbReference type="NCBI Taxonomy" id="3981"/>
    <lineage>
        <taxon>Eukaryota</taxon>
        <taxon>Viridiplantae</taxon>
        <taxon>Streptophyta</taxon>
        <taxon>Embryophyta</taxon>
        <taxon>Tracheophyta</taxon>
        <taxon>Spermatophyta</taxon>
        <taxon>Magnoliopsida</taxon>
        <taxon>eudicotyledons</taxon>
        <taxon>Gunneridae</taxon>
        <taxon>Pentapetalae</taxon>
        <taxon>rosids</taxon>
        <taxon>fabids</taxon>
        <taxon>Malpighiales</taxon>
        <taxon>Euphorbiaceae</taxon>
        <taxon>Crotonoideae</taxon>
        <taxon>Micrandreae</taxon>
        <taxon>Hevea</taxon>
    </lineage>
</organism>
<dbReference type="PROSITE" id="PS00308">
    <property type="entry name" value="LECTIN_LEGUME_ALPHA"/>
    <property type="match status" value="1"/>
</dbReference>
<dbReference type="GO" id="GO:0030246">
    <property type="term" value="F:carbohydrate binding"/>
    <property type="evidence" value="ECO:0007669"/>
    <property type="project" value="UniProtKB-KW"/>
</dbReference>
<dbReference type="SUPFAM" id="SSF56112">
    <property type="entry name" value="Protein kinase-like (PK-like)"/>
    <property type="match status" value="1"/>
</dbReference>
<name>A0A6A6L576_HEVBR</name>
<keyword evidence="3" id="KW-0547">Nucleotide-binding</keyword>
<proteinExistence type="inferred from homology"/>
<dbReference type="AlphaFoldDB" id="A0A6A6L576"/>
<dbReference type="CDD" id="cd06899">
    <property type="entry name" value="lectin_legume_LecRK_Arcelin_ConA"/>
    <property type="match status" value="1"/>
</dbReference>
<dbReference type="InterPro" id="IPR017441">
    <property type="entry name" value="Protein_kinase_ATP_BS"/>
</dbReference>
<dbReference type="InterPro" id="IPR001220">
    <property type="entry name" value="Legume_lectin_dom"/>
</dbReference>
<reference evidence="6 7" key="1">
    <citation type="journal article" date="2020" name="Mol. Plant">
        <title>The Chromosome-Based Rubber Tree Genome Provides New Insights into Spurge Genome Evolution and Rubber Biosynthesis.</title>
        <authorList>
            <person name="Liu J."/>
            <person name="Shi C."/>
            <person name="Shi C.C."/>
            <person name="Li W."/>
            <person name="Zhang Q.J."/>
            <person name="Zhang Y."/>
            <person name="Li K."/>
            <person name="Lu H.F."/>
            <person name="Shi C."/>
            <person name="Zhu S.T."/>
            <person name="Xiao Z.Y."/>
            <person name="Nan H."/>
            <person name="Yue Y."/>
            <person name="Zhu X.G."/>
            <person name="Wu Y."/>
            <person name="Hong X.N."/>
            <person name="Fan G.Y."/>
            <person name="Tong Y."/>
            <person name="Zhang D."/>
            <person name="Mao C.L."/>
            <person name="Liu Y.L."/>
            <person name="Hao S.J."/>
            <person name="Liu W.Q."/>
            <person name="Lv M.Q."/>
            <person name="Zhang H.B."/>
            <person name="Liu Y."/>
            <person name="Hu-Tang G.R."/>
            <person name="Wang J.P."/>
            <person name="Wang J.H."/>
            <person name="Sun Y.H."/>
            <person name="Ni S.B."/>
            <person name="Chen W.B."/>
            <person name="Zhang X.C."/>
            <person name="Jiao Y.N."/>
            <person name="Eichler E.E."/>
            <person name="Li G.H."/>
            <person name="Liu X."/>
            <person name="Gao L.Z."/>
        </authorList>
    </citation>
    <scope>NUCLEOTIDE SEQUENCE [LARGE SCALE GENOMIC DNA]</scope>
    <source>
        <strain evidence="7">cv. GT1</strain>
        <tissue evidence="6">Leaf</tissue>
    </source>
</reference>
<dbReference type="SUPFAM" id="SSF49899">
    <property type="entry name" value="Concanavalin A-like lectins/glucanases"/>
    <property type="match status" value="1"/>
</dbReference>
<keyword evidence="3" id="KW-0067">ATP-binding</keyword>
<feature type="binding site" evidence="3">
    <location>
        <position position="359"/>
    </location>
    <ligand>
        <name>ATP</name>
        <dbReference type="ChEBI" id="CHEBI:30616"/>
    </ligand>
</feature>
<dbReference type="EMBL" id="JAAGAX010000013">
    <property type="protein sequence ID" value="KAF2296540.1"/>
    <property type="molecule type" value="Genomic_DNA"/>
</dbReference>
<evidence type="ECO:0000313" key="6">
    <source>
        <dbReference type="EMBL" id="KAF2296540.1"/>
    </source>
</evidence>
<evidence type="ECO:0000256" key="2">
    <source>
        <dbReference type="ARBA" id="ARBA00022734"/>
    </source>
</evidence>
<dbReference type="Proteomes" id="UP000467840">
    <property type="component" value="Chromosome 7"/>
</dbReference>
<dbReference type="GO" id="GO:0005524">
    <property type="term" value="F:ATP binding"/>
    <property type="evidence" value="ECO:0007669"/>
    <property type="project" value="UniProtKB-UniRule"/>
</dbReference>
<feature type="domain" description="Legume lectin" evidence="5">
    <location>
        <begin position="38"/>
        <end position="282"/>
    </location>
</feature>
<evidence type="ECO:0000256" key="1">
    <source>
        <dbReference type="ARBA" id="ARBA00007606"/>
    </source>
</evidence>
<dbReference type="PANTHER" id="PTHR32401:SF49">
    <property type="entry name" value="OS10G0129200 PROTEIN"/>
    <property type="match status" value="1"/>
</dbReference>
<comment type="similarity">
    <text evidence="1">Belongs to the leguminous lectin family.</text>
</comment>
<dbReference type="InterPro" id="IPR050258">
    <property type="entry name" value="Leguminous_Lectin"/>
</dbReference>
<dbReference type="InterPro" id="IPR013320">
    <property type="entry name" value="ConA-like_dom_sf"/>
</dbReference>
<sequence length="477" mass="52611">MTSLKSQNSRLSLLKIHILNLYIIILSLPITPNASASSLNFKFTSFSSSDPKIFTEEDANVTNGEIELTSMQPGKETGAKFGRATYAEPLHLFDKASGSLTNFTTYFSFVIDSRGFPKYGDGITFFLAPNGSRMPPNVTGGGGIGLVRSNSRAINPKVNKFFAVEFDTYHNDWDPPYDHIGFNVNSMISIVNRTWRSGATTGNKTVVRITYDSSQKVLKVKFSFIDRDNKTIKNGYMSAEIDLAVYLPEWVTFGFSSSTGNPGQGNRITSWEFISSSRIVENGDRSPPPWADVGFPNAEGPSDPVVRQQRRDKIGLVTGLIVGACALIVLVEMVKLGEGGFGAVYKGFLKDLNYFIAVKRVSKVSEQDGQMKIVEWVWKLYGMGKLLEAADPKLCRDFDEQQMERLMIIGLWCAHPDAVFRPSIWEVANVLLNFEALLPNLPSEMPPLAYLASPKLSATFSHTSPDVSATGNGQQTT</sequence>
<comment type="caution">
    <text evidence="6">The sequence shown here is derived from an EMBL/GenBank/DDBJ whole genome shotgun (WGS) entry which is preliminary data.</text>
</comment>
<dbReference type="Pfam" id="PF00139">
    <property type="entry name" value="Lectin_legB"/>
    <property type="match status" value="1"/>
</dbReference>
<dbReference type="InterPro" id="IPR000985">
    <property type="entry name" value="Lectin_LegA_CS"/>
</dbReference>
<protein>
    <recommendedName>
        <fullName evidence="5">Legume lectin domain-containing protein</fullName>
    </recommendedName>
</protein>
<keyword evidence="2" id="KW-0430">Lectin</keyword>
<keyword evidence="4" id="KW-0472">Membrane</keyword>
<evidence type="ECO:0000256" key="3">
    <source>
        <dbReference type="PROSITE-ProRule" id="PRU10141"/>
    </source>
</evidence>
<evidence type="ECO:0000313" key="7">
    <source>
        <dbReference type="Proteomes" id="UP000467840"/>
    </source>
</evidence>
<evidence type="ECO:0000259" key="5">
    <source>
        <dbReference type="Pfam" id="PF00139"/>
    </source>
</evidence>
<keyword evidence="4" id="KW-0812">Transmembrane</keyword>
<dbReference type="Gene3D" id="1.10.510.10">
    <property type="entry name" value="Transferase(Phosphotransferase) domain 1"/>
    <property type="match status" value="1"/>
</dbReference>
<dbReference type="InterPro" id="IPR011009">
    <property type="entry name" value="Kinase-like_dom_sf"/>
</dbReference>
<dbReference type="Gene3D" id="2.60.120.200">
    <property type="match status" value="1"/>
</dbReference>
<gene>
    <name evidence="6" type="ORF">GH714_040568</name>
</gene>
<feature type="transmembrane region" description="Helical" evidence="4">
    <location>
        <begin position="12"/>
        <end position="30"/>
    </location>
</feature>
<keyword evidence="7" id="KW-1185">Reference proteome</keyword>
<keyword evidence="4" id="KW-1133">Transmembrane helix</keyword>
<evidence type="ECO:0000256" key="4">
    <source>
        <dbReference type="SAM" id="Phobius"/>
    </source>
</evidence>
<dbReference type="PROSITE" id="PS00107">
    <property type="entry name" value="PROTEIN_KINASE_ATP"/>
    <property type="match status" value="1"/>
</dbReference>
<dbReference type="PANTHER" id="PTHR32401">
    <property type="entry name" value="CONCANAVALIN A-LIKE LECTIN FAMILY PROTEIN"/>
    <property type="match status" value="1"/>
</dbReference>
<accession>A0A6A6L576</accession>